<dbReference type="SUPFAM" id="SSF81301">
    <property type="entry name" value="Nucleotidyltransferase"/>
    <property type="match status" value="1"/>
</dbReference>
<keyword evidence="3" id="KW-0808">Transferase</keyword>
<evidence type="ECO:0000313" key="4">
    <source>
        <dbReference type="Proteomes" id="UP000181909"/>
    </source>
</evidence>
<evidence type="ECO:0000313" key="3">
    <source>
        <dbReference type="EMBL" id="SFY42655.1"/>
    </source>
</evidence>
<dbReference type="STRING" id="1893.SAMN02787144_103135"/>
<dbReference type="InterPro" id="IPR043519">
    <property type="entry name" value="NT_sf"/>
</dbReference>
<feature type="domain" description="Polymerase nucleotidyl transferase" evidence="2">
    <location>
        <begin position="39"/>
        <end position="69"/>
    </location>
</feature>
<name>A0A1K2F4A5_STRAR</name>
<dbReference type="InterPro" id="IPR002934">
    <property type="entry name" value="Polymerase_NTP_transf_dom"/>
</dbReference>
<dbReference type="CDD" id="cd05403">
    <property type="entry name" value="NT_KNTase_like"/>
    <property type="match status" value="1"/>
</dbReference>
<sequence length="146" mass="15894">MTHRAEQSANQTETSQERVAEVQEIIDRITRWAANRQDIVGLLLVGSYARNAARPDSDIDIVLLTTDQTQYLNTPGPTSSPSASSSERKHGGPSPNDAMPRPQVWKLRSASGLRSGHRRTPSTLVHAVSSPTAPALCMIQQESLPL</sequence>
<organism evidence="3 4">
    <name type="scientific">Streptomyces atratus</name>
    <dbReference type="NCBI Taxonomy" id="1893"/>
    <lineage>
        <taxon>Bacteria</taxon>
        <taxon>Bacillati</taxon>
        <taxon>Actinomycetota</taxon>
        <taxon>Actinomycetes</taxon>
        <taxon>Kitasatosporales</taxon>
        <taxon>Streptomycetaceae</taxon>
        <taxon>Streptomyces</taxon>
    </lineage>
</organism>
<dbReference type="AlphaFoldDB" id="A0A1K2F4A5"/>
<feature type="region of interest" description="Disordered" evidence="1">
    <location>
        <begin position="70"/>
        <end position="123"/>
    </location>
</feature>
<protein>
    <submittedName>
        <fullName evidence="3">Nucleotidyltransferase domain-containing protein</fullName>
    </submittedName>
</protein>
<dbReference type="EMBL" id="FPJO01000031">
    <property type="protein sequence ID" value="SFY42655.1"/>
    <property type="molecule type" value="Genomic_DNA"/>
</dbReference>
<proteinExistence type="predicted"/>
<dbReference type="GO" id="GO:0016779">
    <property type="term" value="F:nucleotidyltransferase activity"/>
    <property type="evidence" value="ECO:0007669"/>
    <property type="project" value="InterPro"/>
</dbReference>
<dbReference type="Gene3D" id="3.30.460.10">
    <property type="entry name" value="Beta Polymerase, domain 2"/>
    <property type="match status" value="1"/>
</dbReference>
<dbReference type="Proteomes" id="UP000181909">
    <property type="component" value="Unassembled WGS sequence"/>
</dbReference>
<evidence type="ECO:0000256" key="1">
    <source>
        <dbReference type="SAM" id="MobiDB-lite"/>
    </source>
</evidence>
<reference evidence="3 4" key="1">
    <citation type="submission" date="2016-11" db="EMBL/GenBank/DDBJ databases">
        <authorList>
            <person name="Jaros S."/>
            <person name="Januszkiewicz K."/>
            <person name="Wedrychowicz H."/>
        </authorList>
    </citation>
    <scope>NUCLEOTIDE SEQUENCE [LARGE SCALE GENOMIC DNA]</scope>
    <source>
        <strain evidence="3 4">OK807</strain>
    </source>
</reference>
<evidence type="ECO:0000259" key="2">
    <source>
        <dbReference type="Pfam" id="PF01909"/>
    </source>
</evidence>
<dbReference type="Pfam" id="PF01909">
    <property type="entry name" value="NTP_transf_2"/>
    <property type="match status" value="1"/>
</dbReference>
<gene>
    <name evidence="3" type="ORF">SAMN02787144_103135</name>
</gene>
<accession>A0A1K2F4A5</accession>